<evidence type="ECO:0008006" key="5">
    <source>
        <dbReference type="Google" id="ProtNLM"/>
    </source>
</evidence>
<dbReference type="AlphaFoldDB" id="A0A4U0TQ85"/>
<evidence type="ECO:0000256" key="2">
    <source>
        <dbReference type="SAM" id="SignalP"/>
    </source>
</evidence>
<organism evidence="3 4">
    <name type="scientific">Salinomyces thailandicus</name>
    <dbReference type="NCBI Taxonomy" id="706561"/>
    <lineage>
        <taxon>Eukaryota</taxon>
        <taxon>Fungi</taxon>
        <taxon>Dikarya</taxon>
        <taxon>Ascomycota</taxon>
        <taxon>Pezizomycotina</taxon>
        <taxon>Dothideomycetes</taxon>
        <taxon>Dothideomycetidae</taxon>
        <taxon>Mycosphaerellales</taxon>
        <taxon>Teratosphaeriaceae</taxon>
        <taxon>Salinomyces</taxon>
    </lineage>
</organism>
<accession>A0A4U0TQ85</accession>
<name>A0A4U0TQ85_9PEZI</name>
<reference evidence="3 4" key="1">
    <citation type="submission" date="2017-03" db="EMBL/GenBank/DDBJ databases">
        <title>Genomes of endolithic fungi from Antarctica.</title>
        <authorList>
            <person name="Coleine C."/>
            <person name="Masonjones S."/>
            <person name="Stajich J.E."/>
        </authorList>
    </citation>
    <scope>NUCLEOTIDE SEQUENCE [LARGE SCALE GENOMIC DNA]</scope>
    <source>
        <strain evidence="3 4">CCFEE 6315</strain>
    </source>
</reference>
<feature type="region of interest" description="Disordered" evidence="1">
    <location>
        <begin position="112"/>
        <end position="132"/>
    </location>
</feature>
<sequence length="310" mass="31826">MHTTLIVAAGAAFMGLATASDTQRFVEDHCREICCNPALSDNDFCRAAIPHGLCTCPGGLVSRRDYGWPTVTVTPEWCVSPPAGCTESTSLPAAPQATTSCSTTTKTFSRFTPQMTPASTSRMTTATFSGPSTVLSTSHSRFGTLYPPVNKTATMYPAMTAPPPSTTTPPLMTTSCQTLTSTVHVTPTVYIVSKGSTISTSHLAPTTSYATTIITTSIPFSSSPSTASLSTSSLINQGNSNITGSSNSTANYLQTATGSRATTLNSNPTSMPKVPGMLAPPGNPTSGGGSTTIASTGVTIVVAALVFALL</sequence>
<evidence type="ECO:0000256" key="1">
    <source>
        <dbReference type="SAM" id="MobiDB-lite"/>
    </source>
</evidence>
<dbReference type="EMBL" id="NAJL01000046">
    <property type="protein sequence ID" value="TKA24263.1"/>
    <property type="molecule type" value="Genomic_DNA"/>
</dbReference>
<gene>
    <name evidence="3" type="ORF">B0A50_06027</name>
</gene>
<feature type="signal peptide" evidence="2">
    <location>
        <begin position="1"/>
        <end position="19"/>
    </location>
</feature>
<keyword evidence="2" id="KW-0732">Signal</keyword>
<protein>
    <recommendedName>
        <fullName evidence="5">Cell wall protein</fullName>
    </recommendedName>
</protein>
<evidence type="ECO:0000313" key="4">
    <source>
        <dbReference type="Proteomes" id="UP000308549"/>
    </source>
</evidence>
<keyword evidence="4" id="KW-1185">Reference proteome</keyword>
<dbReference type="OrthoDB" id="10478859at2759"/>
<comment type="caution">
    <text evidence="3">The sequence shown here is derived from an EMBL/GenBank/DDBJ whole genome shotgun (WGS) entry which is preliminary data.</text>
</comment>
<dbReference type="Proteomes" id="UP000308549">
    <property type="component" value="Unassembled WGS sequence"/>
</dbReference>
<feature type="chain" id="PRO_5020889156" description="Cell wall protein" evidence="2">
    <location>
        <begin position="20"/>
        <end position="310"/>
    </location>
</feature>
<feature type="compositionally biased region" description="Polar residues" evidence="1">
    <location>
        <begin position="113"/>
        <end position="132"/>
    </location>
</feature>
<evidence type="ECO:0000313" key="3">
    <source>
        <dbReference type="EMBL" id="TKA24263.1"/>
    </source>
</evidence>
<proteinExistence type="predicted"/>